<evidence type="ECO:0000313" key="2">
    <source>
        <dbReference type="Proteomes" id="UP000799779"/>
    </source>
</evidence>
<keyword evidence="2" id="KW-1185">Reference proteome</keyword>
<dbReference type="Proteomes" id="UP000799779">
    <property type="component" value="Unassembled WGS sequence"/>
</dbReference>
<reference evidence="1" key="1">
    <citation type="journal article" date="2020" name="Stud. Mycol.">
        <title>101 Dothideomycetes genomes: a test case for predicting lifestyles and emergence of pathogens.</title>
        <authorList>
            <person name="Haridas S."/>
            <person name="Albert R."/>
            <person name="Binder M."/>
            <person name="Bloem J."/>
            <person name="Labutti K."/>
            <person name="Salamov A."/>
            <person name="Andreopoulos B."/>
            <person name="Baker S."/>
            <person name="Barry K."/>
            <person name="Bills G."/>
            <person name="Bluhm B."/>
            <person name="Cannon C."/>
            <person name="Castanera R."/>
            <person name="Culley D."/>
            <person name="Daum C."/>
            <person name="Ezra D."/>
            <person name="Gonzalez J."/>
            <person name="Henrissat B."/>
            <person name="Kuo A."/>
            <person name="Liang C."/>
            <person name="Lipzen A."/>
            <person name="Lutzoni F."/>
            <person name="Magnuson J."/>
            <person name="Mondo S."/>
            <person name="Nolan M."/>
            <person name="Ohm R."/>
            <person name="Pangilinan J."/>
            <person name="Park H.-J."/>
            <person name="Ramirez L."/>
            <person name="Alfaro M."/>
            <person name="Sun H."/>
            <person name="Tritt A."/>
            <person name="Yoshinaga Y."/>
            <person name="Zwiers L.-H."/>
            <person name="Turgeon B."/>
            <person name="Goodwin S."/>
            <person name="Spatafora J."/>
            <person name="Crous P."/>
            <person name="Grigoriev I."/>
        </authorList>
    </citation>
    <scope>NUCLEOTIDE SEQUENCE</scope>
    <source>
        <strain evidence="1">CBS 123094</strain>
    </source>
</reference>
<accession>A0A6A5WA19</accession>
<gene>
    <name evidence="1" type="ORF">P154DRAFT_580343</name>
</gene>
<proteinExistence type="predicted"/>
<dbReference type="AlphaFoldDB" id="A0A6A5WA19"/>
<dbReference type="EMBL" id="ML977631">
    <property type="protein sequence ID" value="KAF1995965.1"/>
    <property type="molecule type" value="Genomic_DNA"/>
</dbReference>
<protein>
    <submittedName>
        <fullName evidence="1">Uncharacterized protein</fullName>
    </submittedName>
</protein>
<organism evidence="1 2">
    <name type="scientific">Amniculicola lignicola CBS 123094</name>
    <dbReference type="NCBI Taxonomy" id="1392246"/>
    <lineage>
        <taxon>Eukaryota</taxon>
        <taxon>Fungi</taxon>
        <taxon>Dikarya</taxon>
        <taxon>Ascomycota</taxon>
        <taxon>Pezizomycotina</taxon>
        <taxon>Dothideomycetes</taxon>
        <taxon>Pleosporomycetidae</taxon>
        <taxon>Pleosporales</taxon>
        <taxon>Amniculicolaceae</taxon>
        <taxon>Amniculicola</taxon>
    </lineage>
</organism>
<sequence>MLCFASQRCHLLAGSEHCTDRQQCSHPARARPEGAATPSLRGKAEVAELQQSPVPRRRQLQSITNAAKVIEHLNGGVLLPRPGSLVGPSDWPSQPHDAFSVGVPEPLPLASRDCVAAMPARQISILDRSTLSIVTGALAPSPTGIKTCHPGNRFIPRAILCPRTRACFSRPGTMSCNPSLPVEGSHEL</sequence>
<evidence type="ECO:0000313" key="1">
    <source>
        <dbReference type="EMBL" id="KAF1995965.1"/>
    </source>
</evidence>
<name>A0A6A5WA19_9PLEO</name>